<dbReference type="Proteomes" id="UP000799766">
    <property type="component" value="Unassembled WGS sequence"/>
</dbReference>
<dbReference type="AlphaFoldDB" id="A0A6A6P0H6"/>
<evidence type="ECO:0000313" key="2">
    <source>
        <dbReference type="Proteomes" id="UP000799766"/>
    </source>
</evidence>
<gene>
    <name evidence="1" type="ORF">BDY21DRAFT_364494</name>
</gene>
<evidence type="ECO:0000313" key="1">
    <source>
        <dbReference type="EMBL" id="KAF2456963.1"/>
    </source>
</evidence>
<name>A0A6A6P0H6_9PEZI</name>
<proteinExistence type="predicted"/>
<protein>
    <submittedName>
        <fullName evidence="1">Uncharacterized protein</fullName>
    </submittedName>
</protein>
<reference evidence="1" key="1">
    <citation type="journal article" date="2020" name="Stud. Mycol.">
        <title>101 Dothideomycetes genomes: a test case for predicting lifestyles and emergence of pathogens.</title>
        <authorList>
            <person name="Haridas S."/>
            <person name="Albert R."/>
            <person name="Binder M."/>
            <person name="Bloem J."/>
            <person name="Labutti K."/>
            <person name="Salamov A."/>
            <person name="Andreopoulos B."/>
            <person name="Baker S."/>
            <person name="Barry K."/>
            <person name="Bills G."/>
            <person name="Bluhm B."/>
            <person name="Cannon C."/>
            <person name="Castanera R."/>
            <person name="Culley D."/>
            <person name="Daum C."/>
            <person name="Ezra D."/>
            <person name="Gonzalez J."/>
            <person name="Henrissat B."/>
            <person name="Kuo A."/>
            <person name="Liang C."/>
            <person name="Lipzen A."/>
            <person name="Lutzoni F."/>
            <person name="Magnuson J."/>
            <person name="Mondo S."/>
            <person name="Nolan M."/>
            <person name="Ohm R."/>
            <person name="Pangilinan J."/>
            <person name="Park H.-J."/>
            <person name="Ramirez L."/>
            <person name="Alfaro M."/>
            <person name="Sun H."/>
            <person name="Tritt A."/>
            <person name="Yoshinaga Y."/>
            <person name="Zwiers L.-H."/>
            <person name="Turgeon B."/>
            <person name="Goodwin S."/>
            <person name="Spatafora J."/>
            <person name="Crous P."/>
            <person name="Grigoriev I."/>
        </authorList>
    </citation>
    <scope>NUCLEOTIDE SEQUENCE</scope>
    <source>
        <strain evidence="1">ATCC 16933</strain>
    </source>
</reference>
<organism evidence="1 2">
    <name type="scientific">Lineolata rhizophorae</name>
    <dbReference type="NCBI Taxonomy" id="578093"/>
    <lineage>
        <taxon>Eukaryota</taxon>
        <taxon>Fungi</taxon>
        <taxon>Dikarya</taxon>
        <taxon>Ascomycota</taxon>
        <taxon>Pezizomycotina</taxon>
        <taxon>Dothideomycetes</taxon>
        <taxon>Dothideomycetes incertae sedis</taxon>
        <taxon>Lineolatales</taxon>
        <taxon>Lineolataceae</taxon>
        <taxon>Lineolata</taxon>
    </lineage>
</organism>
<dbReference type="EMBL" id="MU001682">
    <property type="protein sequence ID" value="KAF2456963.1"/>
    <property type="molecule type" value="Genomic_DNA"/>
</dbReference>
<keyword evidence="2" id="KW-1185">Reference proteome</keyword>
<accession>A0A6A6P0H6</accession>
<sequence>MWTSKPGEDPEIQCRVLCGHDWYPAKLRMGHLMGPINDWPENFRKHMIDDATVHQFHKTRAWEPFYRNRLVRFDANEDKELLRQAGLFVQLFWRTMKDMKHNATDGEFLANNPWAQEIKDARFFMERTAREMRNKVVEMKDAAEEDMKTIDKILNGELPEYRYVVILLGVRDPDVEQMPTISAVMSDP</sequence>